<proteinExistence type="predicted"/>
<dbReference type="STRING" id="1343740.M271_40250"/>
<dbReference type="AlphaFoldDB" id="A0A0A0NW43"/>
<accession>A0A0A0NW43</accession>
<reference evidence="1 2" key="1">
    <citation type="journal article" date="2018" name="J. Biol. Chem.">
        <title>Discovery of the actinoplanic acid pathway in Streptomyces rapamycinicus reveals a genetically conserved synergism with rapamycin.</title>
        <authorList>
            <person name="Mrak P."/>
            <person name="Krastel P."/>
            <person name="Pivk Lukancic P."/>
            <person name="Tao J."/>
            <person name="Pistorius D."/>
            <person name="Moore C.M."/>
        </authorList>
    </citation>
    <scope>NUCLEOTIDE SEQUENCE [LARGE SCALE GENOMIC DNA]</scope>
    <source>
        <strain evidence="1 2">NRRL 5491</strain>
    </source>
</reference>
<dbReference type="Proteomes" id="UP000281594">
    <property type="component" value="Unassembled WGS sequence"/>
</dbReference>
<name>A0A0A0NW43_STRRN</name>
<protein>
    <submittedName>
        <fullName evidence="1">Uncharacterized protein</fullName>
    </submittedName>
</protein>
<gene>
    <name evidence="1" type="ORF">D3C57_103370</name>
</gene>
<dbReference type="EMBL" id="QYCY01000001">
    <property type="protein sequence ID" value="RLV77377.1"/>
    <property type="molecule type" value="Genomic_DNA"/>
</dbReference>
<organism evidence="1 2">
    <name type="scientific">Streptomyces rapamycinicus (strain ATCC 29253 / DSM 41530 / NRRL 5491 / AYB-994)</name>
    <name type="common">Streptomyces hygroscopicus (strain ATCC 29253)</name>
    <dbReference type="NCBI Taxonomy" id="1343740"/>
    <lineage>
        <taxon>Bacteria</taxon>
        <taxon>Bacillati</taxon>
        <taxon>Actinomycetota</taxon>
        <taxon>Actinomycetes</taxon>
        <taxon>Kitasatosporales</taxon>
        <taxon>Streptomycetaceae</taxon>
        <taxon>Streptomyces</taxon>
        <taxon>Streptomyces violaceusniger group</taxon>
    </lineage>
</organism>
<comment type="caution">
    <text evidence="1">The sequence shown here is derived from an EMBL/GenBank/DDBJ whole genome shotgun (WGS) entry which is preliminary data.</text>
</comment>
<evidence type="ECO:0000313" key="2">
    <source>
        <dbReference type="Proteomes" id="UP000281594"/>
    </source>
</evidence>
<sequence length="31" mass="3621">MATFSRRRFFSAALLSETVDLSGYRRDIPRT</sequence>
<evidence type="ECO:0000313" key="1">
    <source>
        <dbReference type="EMBL" id="RLV77377.1"/>
    </source>
</evidence>
<dbReference type="KEGG" id="src:M271_40250"/>
<dbReference type="HOGENOM" id="CLU_3398816_0_0_11"/>